<organism evidence="6 7">
    <name type="scientific">Cherax quadricarinatus</name>
    <name type="common">Australian red claw crayfish</name>
    <dbReference type="NCBI Taxonomy" id="27406"/>
    <lineage>
        <taxon>Eukaryota</taxon>
        <taxon>Metazoa</taxon>
        <taxon>Ecdysozoa</taxon>
        <taxon>Arthropoda</taxon>
        <taxon>Crustacea</taxon>
        <taxon>Multicrustacea</taxon>
        <taxon>Malacostraca</taxon>
        <taxon>Eumalacostraca</taxon>
        <taxon>Eucarida</taxon>
        <taxon>Decapoda</taxon>
        <taxon>Pleocyemata</taxon>
        <taxon>Astacidea</taxon>
        <taxon>Parastacoidea</taxon>
        <taxon>Parastacidae</taxon>
        <taxon>Cherax</taxon>
    </lineage>
</organism>
<keyword evidence="7" id="KW-1185">Reference proteome</keyword>
<feature type="compositionally biased region" description="Low complexity" evidence="5">
    <location>
        <begin position="28"/>
        <end position="40"/>
    </location>
</feature>
<dbReference type="EMBL" id="JARKIK010000071">
    <property type="protein sequence ID" value="KAK8728753.1"/>
    <property type="molecule type" value="Genomic_DNA"/>
</dbReference>
<keyword evidence="4" id="KW-0539">Nucleus</keyword>
<evidence type="ECO:0000256" key="2">
    <source>
        <dbReference type="ARBA" id="ARBA00022478"/>
    </source>
</evidence>
<dbReference type="InterPro" id="IPR007811">
    <property type="entry name" value="RPC4"/>
</dbReference>
<dbReference type="AlphaFoldDB" id="A0AAW0WMC8"/>
<dbReference type="Pfam" id="PF05132">
    <property type="entry name" value="RNA_pol_Rpc4"/>
    <property type="match status" value="1"/>
</dbReference>
<evidence type="ECO:0000256" key="1">
    <source>
        <dbReference type="ARBA" id="ARBA00004123"/>
    </source>
</evidence>
<comment type="subcellular location">
    <subcellularLocation>
        <location evidence="1">Nucleus</location>
    </subcellularLocation>
</comment>
<dbReference type="PANTHER" id="PTHR13408:SF0">
    <property type="entry name" value="DNA-DIRECTED RNA POLYMERASE III SUBUNIT RPC4"/>
    <property type="match status" value="1"/>
</dbReference>
<dbReference type="PANTHER" id="PTHR13408">
    <property type="entry name" value="DNA-DIRECTED RNA POLYMERASE III"/>
    <property type="match status" value="1"/>
</dbReference>
<dbReference type="GO" id="GO:0042797">
    <property type="term" value="P:tRNA transcription by RNA polymerase III"/>
    <property type="evidence" value="ECO:0007669"/>
    <property type="project" value="TreeGrafter"/>
</dbReference>
<feature type="region of interest" description="Disordered" evidence="5">
    <location>
        <begin position="75"/>
        <end position="118"/>
    </location>
</feature>
<evidence type="ECO:0000256" key="5">
    <source>
        <dbReference type="SAM" id="MobiDB-lite"/>
    </source>
</evidence>
<protein>
    <recommendedName>
        <fullName evidence="8">DNA-directed RNA polymerase III subunit RPC4</fullName>
    </recommendedName>
</protein>
<comment type="caution">
    <text evidence="6">The sequence shown here is derived from an EMBL/GenBank/DDBJ whole genome shotgun (WGS) entry which is preliminary data.</text>
</comment>
<dbReference type="Proteomes" id="UP001445076">
    <property type="component" value="Unassembled WGS sequence"/>
</dbReference>
<feature type="compositionally biased region" description="Basic and acidic residues" evidence="5">
    <location>
        <begin position="84"/>
        <end position="118"/>
    </location>
</feature>
<evidence type="ECO:0000256" key="4">
    <source>
        <dbReference type="ARBA" id="ARBA00023242"/>
    </source>
</evidence>
<evidence type="ECO:0008006" key="8">
    <source>
        <dbReference type="Google" id="ProtNLM"/>
    </source>
</evidence>
<reference evidence="6 7" key="1">
    <citation type="journal article" date="2024" name="BMC Genomics">
        <title>Genome assembly of redclaw crayfish (Cherax quadricarinatus) provides insights into its immune adaptation and hypoxia tolerance.</title>
        <authorList>
            <person name="Liu Z."/>
            <person name="Zheng J."/>
            <person name="Li H."/>
            <person name="Fang K."/>
            <person name="Wang S."/>
            <person name="He J."/>
            <person name="Zhou D."/>
            <person name="Weng S."/>
            <person name="Chi M."/>
            <person name="Gu Z."/>
            <person name="He J."/>
            <person name="Li F."/>
            <person name="Wang M."/>
        </authorList>
    </citation>
    <scope>NUCLEOTIDE SEQUENCE [LARGE SCALE GENOMIC DNA]</scope>
    <source>
        <strain evidence="6">ZL_2023a</strain>
    </source>
</reference>
<sequence length="484" mass="52972">MAEQNGDVMNPFLKGRGIIQGSGMKVIGSSTSSGSNTSMSARLPSFRGPRDLTLSASSSAIPVKPSLMTRTRKTFSPNIPVRRGKTESVIETHPDKAPKRNRERDKKEGGRGRSRGREFIQTTGSLFGEGIAAAQKRGEMGSYGICGGGGGGGAGKACEAAFIHKPVLNLDTVNNIDKEHEDQKLKEILRDDFIDDPDDVIGRDSNGDLFPVQLPMVDTGRVFKEEDEGKDVKNMKPNVSTNLTVEGIAVKSEPVDSSDNIDNVDTSIQDLALEKTKLEDKKVSVKGGMPAKEKTPECSVAQLLAGKHEDFMFFQLPNSLPSHPPDVKQEPNITQLQNQTQQQKQTASNNLDTVTHVSHVQYVHWTQLAMFSLYSPSRCVQADVFMDLDEDEDQKSSRQYCTLSTLPEGQIGTLKVYKSGRAEMWFGQHKLAVNKGTQVGFLQDVVSVQVDEESKSGSMAVLGHIGHRLVCTPDLESLVRQRKT</sequence>
<keyword evidence="3" id="KW-0804">Transcription</keyword>
<gene>
    <name evidence="6" type="ORF">OTU49_009131</name>
</gene>
<name>A0AAW0WMC8_CHEQU</name>
<evidence type="ECO:0000313" key="7">
    <source>
        <dbReference type="Proteomes" id="UP001445076"/>
    </source>
</evidence>
<feature type="region of interest" description="Disordered" evidence="5">
    <location>
        <begin position="26"/>
        <end position="51"/>
    </location>
</feature>
<evidence type="ECO:0000256" key="3">
    <source>
        <dbReference type="ARBA" id="ARBA00023163"/>
    </source>
</evidence>
<dbReference type="GO" id="GO:0005666">
    <property type="term" value="C:RNA polymerase III complex"/>
    <property type="evidence" value="ECO:0007669"/>
    <property type="project" value="InterPro"/>
</dbReference>
<evidence type="ECO:0000313" key="6">
    <source>
        <dbReference type="EMBL" id="KAK8728753.1"/>
    </source>
</evidence>
<keyword evidence="2" id="KW-0240">DNA-directed RNA polymerase</keyword>
<accession>A0AAW0WMC8</accession>
<proteinExistence type="predicted"/>
<dbReference type="GO" id="GO:0003677">
    <property type="term" value="F:DNA binding"/>
    <property type="evidence" value="ECO:0007669"/>
    <property type="project" value="InterPro"/>
</dbReference>